<feature type="transmembrane region" description="Helical" evidence="2">
    <location>
        <begin position="80"/>
        <end position="108"/>
    </location>
</feature>
<keyword evidence="4" id="KW-1185">Reference proteome</keyword>
<feature type="transmembrane region" description="Helical" evidence="2">
    <location>
        <begin position="179"/>
        <end position="204"/>
    </location>
</feature>
<protein>
    <submittedName>
        <fullName evidence="3">Uncharacterized protein</fullName>
    </submittedName>
</protein>
<name>A0A5C3KJH2_COPMA</name>
<reference evidence="3 4" key="1">
    <citation type="journal article" date="2019" name="Nat. Ecol. Evol.">
        <title>Megaphylogeny resolves global patterns of mushroom evolution.</title>
        <authorList>
            <person name="Varga T."/>
            <person name="Krizsan K."/>
            <person name="Foldi C."/>
            <person name="Dima B."/>
            <person name="Sanchez-Garcia M."/>
            <person name="Sanchez-Ramirez S."/>
            <person name="Szollosi G.J."/>
            <person name="Szarkandi J.G."/>
            <person name="Papp V."/>
            <person name="Albert L."/>
            <person name="Andreopoulos W."/>
            <person name="Angelini C."/>
            <person name="Antonin V."/>
            <person name="Barry K.W."/>
            <person name="Bougher N.L."/>
            <person name="Buchanan P."/>
            <person name="Buyck B."/>
            <person name="Bense V."/>
            <person name="Catcheside P."/>
            <person name="Chovatia M."/>
            <person name="Cooper J."/>
            <person name="Damon W."/>
            <person name="Desjardin D."/>
            <person name="Finy P."/>
            <person name="Geml J."/>
            <person name="Haridas S."/>
            <person name="Hughes K."/>
            <person name="Justo A."/>
            <person name="Karasinski D."/>
            <person name="Kautmanova I."/>
            <person name="Kiss B."/>
            <person name="Kocsube S."/>
            <person name="Kotiranta H."/>
            <person name="LaButti K.M."/>
            <person name="Lechner B.E."/>
            <person name="Liimatainen K."/>
            <person name="Lipzen A."/>
            <person name="Lukacs Z."/>
            <person name="Mihaltcheva S."/>
            <person name="Morgado L.N."/>
            <person name="Niskanen T."/>
            <person name="Noordeloos M.E."/>
            <person name="Ohm R.A."/>
            <person name="Ortiz-Santana B."/>
            <person name="Ovrebo C."/>
            <person name="Racz N."/>
            <person name="Riley R."/>
            <person name="Savchenko A."/>
            <person name="Shiryaev A."/>
            <person name="Soop K."/>
            <person name="Spirin V."/>
            <person name="Szebenyi C."/>
            <person name="Tomsovsky M."/>
            <person name="Tulloss R.E."/>
            <person name="Uehling J."/>
            <person name="Grigoriev I.V."/>
            <person name="Vagvolgyi C."/>
            <person name="Papp T."/>
            <person name="Martin F.M."/>
            <person name="Miettinen O."/>
            <person name="Hibbett D.S."/>
            <person name="Nagy L.G."/>
        </authorList>
    </citation>
    <scope>NUCLEOTIDE SEQUENCE [LARGE SCALE GENOMIC DNA]</scope>
    <source>
        <strain evidence="3 4">CBS 121175</strain>
    </source>
</reference>
<organism evidence="3 4">
    <name type="scientific">Coprinopsis marcescibilis</name>
    <name type="common">Agaric fungus</name>
    <name type="synonym">Psathyrella marcescibilis</name>
    <dbReference type="NCBI Taxonomy" id="230819"/>
    <lineage>
        <taxon>Eukaryota</taxon>
        <taxon>Fungi</taxon>
        <taxon>Dikarya</taxon>
        <taxon>Basidiomycota</taxon>
        <taxon>Agaricomycotina</taxon>
        <taxon>Agaricomycetes</taxon>
        <taxon>Agaricomycetidae</taxon>
        <taxon>Agaricales</taxon>
        <taxon>Agaricineae</taxon>
        <taxon>Psathyrellaceae</taxon>
        <taxon>Coprinopsis</taxon>
    </lineage>
</organism>
<evidence type="ECO:0000256" key="1">
    <source>
        <dbReference type="SAM" id="MobiDB-lite"/>
    </source>
</evidence>
<evidence type="ECO:0000313" key="4">
    <source>
        <dbReference type="Proteomes" id="UP000307440"/>
    </source>
</evidence>
<accession>A0A5C3KJH2</accession>
<feature type="transmembrane region" description="Helical" evidence="2">
    <location>
        <begin position="124"/>
        <end position="145"/>
    </location>
</feature>
<feature type="transmembrane region" description="Helical" evidence="2">
    <location>
        <begin position="35"/>
        <end position="56"/>
    </location>
</feature>
<keyword evidence="2" id="KW-1133">Transmembrane helix</keyword>
<dbReference type="EMBL" id="ML210304">
    <property type="protein sequence ID" value="TFK20330.1"/>
    <property type="molecule type" value="Genomic_DNA"/>
</dbReference>
<feature type="region of interest" description="Disordered" evidence="1">
    <location>
        <begin position="249"/>
        <end position="282"/>
    </location>
</feature>
<keyword evidence="2" id="KW-0472">Membrane</keyword>
<evidence type="ECO:0000256" key="2">
    <source>
        <dbReference type="SAM" id="Phobius"/>
    </source>
</evidence>
<keyword evidence="2" id="KW-0812">Transmembrane</keyword>
<proteinExistence type="predicted"/>
<evidence type="ECO:0000313" key="3">
    <source>
        <dbReference type="EMBL" id="TFK20330.1"/>
    </source>
</evidence>
<sequence>MVRIWGFDLSEMHWGAFGSKKMLDSRWYLRKERIIIYKIAMLTGLAAECCATYSLAKYNSQEANVERVSGNVAEVHNNDIYAASCITILFCVLVATLFGADFFFLLFWPRRRYPRWYNRSKKGLAVMISIGMAAATIMSTVVVGFHEAYVVGPSPAEIDRLIELYSRPPMVYRRWPTNIAWVVLLWIAFFSTVASTVVMFLAVAHDTTHGTAPYPRGPDGAINEKGDNQATHVLNPGLAGGIQAPEAAHGKARTSLGSSVETGSARGGWNSTTGRFNERDLV</sequence>
<gene>
    <name evidence="3" type="ORF">FA15DRAFT_759462</name>
</gene>
<dbReference type="Proteomes" id="UP000307440">
    <property type="component" value="Unassembled WGS sequence"/>
</dbReference>
<dbReference type="AlphaFoldDB" id="A0A5C3KJH2"/>
<dbReference type="OrthoDB" id="3596006at2759"/>